<protein>
    <submittedName>
        <fullName evidence="3">Minor tail protein</fullName>
    </submittedName>
</protein>
<evidence type="ECO:0000256" key="1">
    <source>
        <dbReference type="SAM" id="Coils"/>
    </source>
</evidence>
<dbReference type="Gene3D" id="1.10.287.1490">
    <property type="match status" value="1"/>
</dbReference>
<feature type="coiled-coil region" evidence="1">
    <location>
        <begin position="25"/>
        <end position="87"/>
    </location>
</feature>
<keyword evidence="1" id="KW-0175">Coiled coil</keyword>
<feature type="transmembrane region" description="Helical" evidence="2">
    <location>
        <begin position="586"/>
        <end position="606"/>
    </location>
</feature>
<feature type="transmembrane region" description="Helical" evidence="2">
    <location>
        <begin position="494"/>
        <end position="513"/>
    </location>
</feature>
<dbReference type="EMBL" id="BK014734">
    <property type="protein sequence ID" value="DAD73288.1"/>
    <property type="molecule type" value="Genomic_DNA"/>
</dbReference>
<keyword evidence="2" id="KW-0472">Membrane</keyword>
<proteinExistence type="predicted"/>
<feature type="transmembrane region" description="Helical" evidence="2">
    <location>
        <begin position="468"/>
        <end position="488"/>
    </location>
</feature>
<keyword evidence="2" id="KW-1133">Transmembrane helix</keyword>
<feature type="transmembrane region" description="Helical" evidence="2">
    <location>
        <begin position="552"/>
        <end position="574"/>
    </location>
</feature>
<evidence type="ECO:0000256" key="2">
    <source>
        <dbReference type="SAM" id="Phobius"/>
    </source>
</evidence>
<name>A0A8S5LTU4_9CAUD</name>
<feature type="transmembrane region" description="Helical" evidence="2">
    <location>
        <begin position="436"/>
        <end position="456"/>
    </location>
</feature>
<keyword evidence="2" id="KW-0812">Transmembrane</keyword>
<reference evidence="3" key="1">
    <citation type="journal article" date="2021" name="Proc. Natl. Acad. Sci. U.S.A.">
        <title>A Catalog of Tens of Thousands of Viruses from Human Metagenomes Reveals Hidden Associations with Chronic Diseases.</title>
        <authorList>
            <person name="Tisza M.J."/>
            <person name="Buck C.B."/>
        </authorList>
    </citation>
    <scope>NUCLEOTIDE SEQUENCE</scope>
    <source>
        <strain evidence="3">CtOIB27</strain>
    </source>
</reference>
<feature type="transmembrane region" description="Helical" evidence="2">
    <location>
        <begin position="644"/>
        <end position="666"/>
    </location>
</feature>
<feature type="transmembrane region" description="Helical" evidence="2">
    <location>
        <begin position="612"/>
        <end position="632"/>
    </location>
</feature>
<sequence length="863" mass="87899">MTKINRKGGENMADGKIVIAVDADAKKAQKELDTLSAKIDKMEAKLNEDTGTQSGLKKELDAALQSAKQTEDALKSLRSEADRLKGITSGNASANPAEYIDAYSRQAEVAAQIKEQEQLLVQQNKTAEKLGSQYAKITDKVINQTAALDAAKTKAGELVQQITNASGASAKMAEVSASVEKSMNKFGRRLSGVLRSALIFTVLSRGLSQLRSWLSETIKKSDEARAAVARLKGALLTLAQPIMKVVIPAFILLVNVLTRIVNALATLVSKLFGTSFPKSAAEAAAAYGDEAEAISDVGDAAKKAGKSMASFDEINQLSNDSGSSGGAGAGGGIGSDTIAPDFSAMIKDQLTSITELFVGAALLALGAILTFSGANIPLGIALMAVGALAVWDAVSNHWGEIAGILQGQVGLITAIVSTALLAIGALLVFSGANIPLGLGLMIAGAVGLAATVAANWGSITEALQGTIGIITAIVSGALLVVGAILAFSGANIPIGIGLMAAGAVGLAAVAAVNWDTIAAALRGPVGNIVAIVGAALLALGAILAFSGANLPLGIGLMVAGAAGLAATATINWDTIKTKLQGPIGKITAIVSAALLAVGAILAFTGASLPLGIGLMAAGAIGLAATAAVNWNTIQEKMKGPLGKITAIVGGALLALGAVLLFTGAGIPLGLGLLAAGGVSLAAAIAPNWDFIVSKVKDCWGKIKDFWKKNIAPVFTGEWWANLAKNAMNGLIAEIESGINRALGGLGGLVNGAIRLLNKVPGVDIGNVSWGNVQLPRLASGAVIPPNREFMAVLGDQKSGTNIETPLSTMVQAFKQAMTETGVAGSRQMTVIFQLDRRELGRTIYQLNNEETQRVGVKLAGVKT</sequence>
<accession>A0A8S5LTU4</accession>
<evidence type="ECO:0000313" key="3">
    <source>
        <dbReference type="EMBL" id="DAD73288.1"/>
    </source>
</evidence>
<feature type="transmembrane region" description="Helical" evidence="2">
    <location>
        <begin position="525"/>
        <end position="546"/>
    </location>
</feature>
<organism evidence="3">
    <name type="scientific">Siphoviridae sp. ctOIB27</name>
    <dbReference type="NCBI Taxonomy" id="2826308"/>
    <lineage>
        <taxon>Viruses</taxon>
        <taxon>Duplodnaviria</taxon>
        <taxon>Heunggongvirae</taxon>
        <taxon>Uroviricota</taxon>
        <taxon>Caudoviricetes</taxon>
    </lineage>
</organism>
<feature type="transmembrane region" description="Helical" evidence="2">
    <location>
        <begin position="672"/>
        <end position="692"/>
    </location>
</feature>
<feature type="transmembrane region" description="Helical" evidence="2">
    <location>
        <begin position="410"/>
        <end position="430"/>
    </location>
</feature>